<feature type="chain" id="PRO_5045754252" description="Secreted protein" evidence="2">
    <location>
        <begin position="26"/>
        <end position="104"/>
    </location>
</feature>
<keyword evidence="2" id="KW-0732">Signal</keyword>
<comment type="caution">
    <text evidence="3">The sequence shown here is derived from an EMBL/GenBank/DDBJ whole genome shotgun (WGS) entry which is preliminary data.</text>
</comment>
<dbReference type="PROSITE" id="PS51257">
    <property type="entry name" value="PROKAR_LIPOPROTEIN"/>
    <property type="match status" value="1"/>
</dbReference>
<reference evidence="3 4" key="1">
    <citation type="journal article" date="2020" name="ISME J.">
        <title>Comparative genomics reveals insights into cyanobacterial evolution and habitat adaptation.</title>
        <authorList>
            <person name="Chen M.Y."/>
            <person name="Teng W.K."/>
            <person name="Zhao L."/>
            <person name="Hu C.X."/>
            <person name="Zhou Y.K."/>
            <person name="Han B.P."/>
            <person name="Song L.R."/>
            <person name="Shu W.S."/>
        </authorList>
    </citation>
    <scope>NUCLEOTIDE SEQUENCE [LARGE SCALE GENOMIC DNA]</scope>
    <source>
        <strain evidence="3 4">FACHB-723</strain>
    </source>
</reference>
<sequence>MLKKFFFAMAIAIASCSLVHLHAVAESDDDKQEFPPVNFINSNGTGELTSFITMTVHGISIKSNTPFPVSGDIPNFTPPAPKPSPTTRATSFPTPFATFSPQPN</sequence>
<organism evidence="3 4">
    <name type="scientific">Pseudanabaena mucicola FACHB-723</name>
    <dbReference type="NCBI Taxonomy" id="2692860"/>
    <lineage>
        <taxon>Bacteria</taxon>
        <taxon>Bacillati</taxon>
        <taxon>Cyanobacteriota</taxon>
        <taxon>Cyanophyceae</taxon>
        <taxon>Pseudanabaenales</taxon>
        <taxon>Pseudanabaenaceae</taxon>
        <taxon>Pseudanabaena</taxon>
    </lineage>
</organism>
<keyword evidence="4" id="KW-1185">Reference proteome</keyword>
<evidence type="ECO:0000313" key="4">
    <source>
        <dbReference type="Proteomes" id="UP000642094"/>
    </source>
</evidence>
<evidence type="ECO:0008006" key="5">
    <source>
        <dbReference type="Google" id="ProtNLM"/>
    </source>
</evidence>
<dbReference type="EMBL" id="JACJQB010000021">
    <property type="protein sequence ID" value="MBD2188760.1"/>
    <property type="molecule type" value="Genomic_DNA"/>
</dbReference>
<evidence type="ECO:0000313" key="3">
    <source>
        <dbReference type="EMBL" id="MBD2188760.1"/>
    </source>
</evidence>
<accession>A0ABR7ZZ43</accession>
<gene>
    <name evidence="3" type="ORF">H6F41_11475</name>
</gene>
<dbReference type="Proteomes" id="UP000642094">
    <property type="component" value="Unassembled WGS sequence"/>
</dbReference>
<protein>
    <recommendedName>
        <fullName evidence="5">Secreted protein</fullName>
    </recommendedName>
</protein>
<feature type="compositionally biased region" description="Polar residues" evidence="1">
    <location>
        <begin position="85"/>
        <end position="104"/>
    </location>
</feature>
<proteinExistence type="predicted"/>
<evidence type="ECO:0000256" key="1">
    <source>
        <dbReference type="SAM" id="MobiDB-lite"/>
    </source>
</evidence>
<feature type="signal peptide" evidence="2">
    <location>
        <begin position="1"/>
        <end position="25"/>
    </location>
</feature>
<dbReference type="RefSeq" id="WP_190403608.1">
    <property type="nucleotide sequence ID" value="NZ_JACJQB010000021.1"/>
</dbReference>
<name>A0ABR7ZZ43_9CYAN</name>
<feature type="region of interest" description="Disordered" evidence="1">
    <location>
        <begin position="70"/>
        <end position="104"/>
    </location>
</feature>
<evidence type="ECO:0000256" key="2">
    <source>
        <dbReference type="SAM" id="SignalP"/>
    </source>
</evidence>